<dbReference type="Proteomes" id="UP001152622">
    <property type="component" value="Chromosome 3"/>
</dbReference>
<dbReference type="AlphaFoldDB" id="A0A9Q1J7X6"/>
<sequence length="86" mass="9504">MMHSFHQGEILDCPTLCGGTKVFVALHPVQVSFFEGGERDCNTMTMTVSLSHSCSWIHQRAPEKLHLTSATRRALMERQAAGIMGS</sequence>
<reference evidence="1" key="1">
    <citation type="journal article" date="2023" name="Science">
        <title>Genome structures resolve the early diversification of teleost fishes.</title>
        <authorList>
            <person name="Parey E."/>
            <person name="Louis A."/>
            <person name="Montfort J."/>
            <person name="Bouchez O."/>
            <person name="Roques C."/>
            <person name="Iampietro C."/>
            <person name="Lluch J."/>
            <person name="Castinel A."/>
            <person name="Donnadieu C."/>
            <person name="Desvignes T."/>
            <person name="Floi Bucao C."/>
            <person name="Jouanno E."/>
            <person name="Wen M."/>
            <person name="Mejri S."/>
            <person name="Dirks R."/>
            <person name="Jansen H."/>
            <person name="Henkel C."/>
            <person name="Chen W.J."/>
            <person name="Zahm M."/>
            <person name="Cabau C."/>
            <person name="Klopp C."/>
            <person name="Thompson A.W."/>
            <person name="Robinson-Rechavi M."/>
            <person name="Braasch I."/>
            <person name="Lecointre G."/>
            <person name="Bobe J."/>
            <person name="Postlethwait J.H."/>
            <person name="Berthelot C."/>
            <person name="Roest Crollius H."/>
            <person name="Guiguen Y."/>
        </authorList>
    </citation>
    <scope>NUCLEOTIDE SEQUENCE</scope>
    <source>
        <strain evidence="1">WJC10195</strain>
    </source>
</reference>
<gene>
    <name evidence="1" type="ORF">SKAU_G00105910</name>
</gene>
<comment type="caution">
    <text evidence="1">The sequence shown here is derived from an EMBL/GenBank/DDBJ whole genome shotgun (WGS) entry which is preliminary data.</text>
</comment>
<evidence type="ECO:0000313" key="2">
    <source>
        <dbReference type="Proteomes" id="UP001152622"/>
    </source>
</evidence>
<name>A0A9Q1J7X6_SYNKA</name>
<organism evidence="1 2">
    <name type="scientific">Synaphobranchus kaupii</name>
    <name type="common">Kaup's arrowtooth eel</name>
    <dbReference type="NCBI Taxonomy" id="118154"/>
    <lineage>
        <taxon>Eukaryota</taxon>
        <taxon>Metazoa</taxon>
        <taxon>Chordata</taxon>
        <taxon>Craniata</taxon>
        <taxon>Vertebrata</taxon>
        <taxon>Euteleostomi</taxon>
        <taxon>Actinopterygii</taxon>
        <taxon>Neopterygii</taxon>
        <taxon>Teleostei</taxon>
        <taxon>Anguilliformes</taxon>
        <taxon>Synaphobranchidae</taxon>
        <taxon>Synaphobranchus</taxon>
    </lineage>
</organism>
<keyword evidence="2" id="KW-1185">Reference proteome</keyword>
<dbReference type="EMBL" id="JAINUF010000003">
    <property type="protein sequence ID" value="KAJ8370563.1"/>
    <property type="molecule type" value="Genomic_DNA"/>
</dbReference>
<proteinExistence type="predicted"/>
<accession>A0A9Q1J7X6</accession>
<protein>
    <submittedName>
        <fullName evidence="1">Uncharacterized protein</fullName>
    </submittedName>
</protein>
<evidence type="ECO:0000313" key="1">
    <source>
        <dbReference type="EMBL" id="KAJ8370563.1"/>
    </source>
</evidence>